<dbReference type="EMBL" id="FPKV01000011">
    <property type="protein sequence ID" value="SFZ95185.1"/>
    <property type="molecule type" value="Genomic_DNA"/>
</dbReference>
<gene>
    <name evidence="1" type="ORF">SAMN05428642_1112</name>
</gene>
<accession>A0A1K2IRX8</accession>
<sequence>MKRNFLTLTFVFYTALTWSQQTYKLSISGSEKISESYNEAIDVIYERYIHSKYKNDKSTAEEKINSYYSKILHNHINLKEFSKGKSCKINIQITNDSKNKIRLLKAPNPLSTYFYYKIPEQSLNSGESAIAEIILQGSKLAYDSEKKGYTGIPLEIRILNHNNDPIIYLQYLRINTK</sequence>
<protein>
    <submittedName>
        <fullName evidence="1">Uncharacterized protein</fullName>
    </submittedName>
</protein>
<proteinExistence type="predicted"/>
<dbReference type="Proteomes" id="UP000182544">
    <property type="component" value="Unassembled WGS sequence"/>
</dbReference>
<evidence type="ECO:0000313" key="1">
    <source>
        <dbReference type="EMBL" id="SFZ95185.1"/>
    </source>
</evidence>
<organism evidence="1 2">
    <name type="scientific">Flaviramulus basaltis</name>
    <dbReference type="NCBI Taxonomy" id="369401"/>
    <lineage>
        <taxon>Bacteria</taxon>
        <taxon>Pseudomonadati</taxon>
        <taxon>Bacteroidota</taxon>
        <taxon>Flavobacteriia</taxon>
        <taxon>Flavobacteriales</taxon>
        <taxon>Flavobacteriaceae</taxon>
        <taxon>Flaviramulus</taxon>
    </lineage>
</organism>
<dbReference type="AlphaFoldDB" id="A0A1K2IRX8"/>
<evidence type="ECO:0000313" key="2">
    <source>
        <dbReference type="Proteomes" id="UP000182544"/>
    </source>
</evidence>
<keyword evidence="2" id="KW-1185">Reference proteome</keyword>
<name>A0A1K2IRX8_9FLAO</name>
<reference evidence="1 2" key="1">
    <citation type="submission" date="2016-10" db="EMBL/GenBank/DDBJ databases">
        <authorList>
            <person name="de Groot N.N."/>
        </authorList>
    </citation>
    <scope>NUCLEOTIDE SEQUENCE [LARGE SCALE GENOMIC DNA]</scope>
    <source>
        <strain evidence="1 2">DSM 18180</strain>
    </source>
</reference>
<dbReference type="RefSeq" id="WP_072403760.1">
    <property type="nucleotide sequence ID" value="NZ_FPKV01000011.1"/>
</dbReference>
<dbReference type="STRING" id="369401.SAMN05428642_1112"/>